<sequence>MVLRAPKRYLRDKQNPFEFFNDREFKRRFRFSKVSVMFGILPLIEEGLAKINNRDLPISPVLQLLICLRFYATASFQLVMGDVIQISQSTISRIIFRVSCLIASNMKACIKMPTDCSHIRLTHTKFQHINEVYRKGYFSLNVQV</sequence>
<keyword evidence="2" id="KW-1185">Reference proteome</keyword>
<gene>
    <name evidence="1" type="ORF">ALC60_10241</name>
</gene>
<protein>
    <submittedName>
        <fullName evidence="1">Putative nuclease HARBI1</fullName>
    </submittedName>
</protein>
<accession>A0A151WS72</accession>
<dbReference type="Proteomes" id="UP000075809">
    <property type="component" value="Unassembled WGS sequence"/>
</dbReference>
<dbReference type="AlphaFoldDB" id="A0A151WS72"/>
<dbReference type="STRING" id="64791.A0A151WS72"/>
<reference evidence="1 2" key="1">
    <citation type="submission" date="2015-09" db="EMBL/GenBank/DDBJ databases">
        <title>Trachymyrmex zeteki WGS genome.</title>
        <authorList>
            <person name="Nygaard S."/>
            <person name="Hu H."/>
            <person name="Boomsma J."/>
            <person name="Zhang G."/>
        </authorList>
    </citation>
    <scope>NUCLEOTIDE SEQUENCE [LARGE SCALE GENOMIC DNA]</scope>
    <source>
        <strain evidence="1">Tzet28-1</strain>
        <tissue evidence="1">Whole body</tissue>
    </source>
</reference>
<organism evidence="1 2">
    <name type="scientific">Mycetomoellerius zeteki</name>
    <dbReference type="NCBI Taxonomy" id="64791"/>
    <lineage>
        <taxon>Eukaryota</taxon>
        <taxon>Metazoa</taxon>
        <taxon>Ecdysozoa</taxon>
        <taxon>Arthropoda</taxon>
        <taxon>Hexapoda</taxon>
        <taxon>Insecta</taxon>
        <taxon>Pterygota</taxon>
        <taxon>Neoptera</taxon>
        <taxon>Endopterygota</taxon>
        <taxon>Hymenoptera</taxon>
        <taxon>Apocrita</taxon>
        <taxon>Aculeata</taxon>
        <taxon>Formicoidea</taxon>
        <taxon>Formicidae</taxon>
        <taxon>Myrmicinae</taxon>
        <taxon>Mycetomoellerius</taxon>
    </lineage>
</organism>
<evidence type="ECO:0000313" key="2">
    <source>
        <dbReference type="Proteomes" id="UP000075809"/>
    </source>
</evidence>
<dbReference type="EMBL" id="KQ982792">
    <property type="protein sequence ID" value="KYQ50663.1"/>
    <property type="molecule type" value="Genomic_DNA"/>
</dbReference>
<evidence type="ECO:0000313" key="1">
    <source>
        <dbReference type="EMBL" id="KYQ50663.1"/>
    </source>
</evidence>
<proteinExistence type="predicted"/>
<name>A0A151WS72_9HYME</name>